<name>A0A089QE03_9HYPH</name>
<dbReference type="PANTHER" id="PTHR36166:SF1">
    <property type="entry name" value="SRPBCC DOMAIN-CONTAINING PROTEIN"/>
    <property type="match status" value="1"/>
</dbReference>
<dbReference type="CDD" id="cd07822">
    <property type="entry name" value="SRPBCC_4"/>
    <property type="match status" value="1"/>
</dbReference>
<sequence>MTGVRISSTEIAIPARAGLVWSVLTDLDSYPAWNPYIRKAAGRLREGARWRLERTLNGRAYRTRQVTVTGWEPGRRLAWRGGLTMPPLLVGEHEVRILETADGVRLVQAVAVAGLLAPALVPWLRTRLQARFAAMNEALRDEVLRRLAESA</sequence>
<dbReference type="EMBL" id="CP003811">
    <property type="protein sequence ID" value="AIQ92819.1"/>
    <property type="molecule type" value="Genomic_DNA"/>
</dbReference>
<gene>
    <name evidence="1" type="ORF">MOC_5064</name>
</gene>
<dbReference type="KEGG" id="mor:MOC_5064"/>
<dbReference type="InterPro" id="IPR019587">
    <property type="entry name" value="Polyketide_cyclase/dehydratase"/>
</dbReference>
<dbReference type="RefSeq" id="WP_043348757.1">
    <property type="nucleotide sequence ID" value="NZ_CP003811.1"/>
</dbReference>
<dbReference type="SUPFAM" id="SSF55961">
    <property type="entry name" value="Bet v1-like"/>
    <property type="match status" value="1"/>
</dbReference>
<dbReference type="InterPro" id="IPR023393">
    <property type="entry name" value="START-like_dom_sf"/>
</dbReference>
<dbReference type="HOGENOM" id="CLU_069867_4_0_5"/>
<organism evidence="1 2">
    <name type="scientific">Methylobacterium oryzae CBMB20</name>
    <dbReference type="NCBI Taxonomy" id="693986"/>
    <lineage>
        <taxon>Bacteria</taxon>
        <taxon>Pseudomonadati</taxon>
        <taxon>Pseudomonadota</taxon>
        <taxon>Alphaproteobacteria</taxon>
        <taxon>Hyphomicrobiales</taxon>
        <taxon>Methylobacteriaceae</taxon>
        <taxon>Methylobacterium</taxon>
    </lineage>
</organism>
<dbReference type="Pfam" id="PF10604">
    <property type="entry name" value="Polyketide_cyc2"/>
    <property type="match status" value="1"/>
</dbReference>
<dbReference type="STRING" id="693986.MOC_5064"/>
<dbReference type="AlphaFoldDB" id="A0A089QE03"/>
<evidence type="ECO:0000313" key="1">
    <source>
        <dbReference type="EMBL" id="AIQ92819.1"/>
    </source>
</evidence>
<dbReference type="Proteomes" id="UP000029492">
    <property type="component" value="Chromosome"/>
</dbReference>
<protein>
    <submittedName>
        <fullName evidence="1">Polyketide cyclase/dehydrase</fullName>
    </submittedName>
</protein>
<evidence type="ECO:0000313" key="2">
    <source>
        <dbReference type="Proteomes" id="UP000029492"/>
    </source>
</evidence>
<proteinExistence type="predicted"/>
<dbReference type="Gene3D" id="3.30.530.20">
    <property type="match status" value="1"/>
</dbReference>
<dbReference type="eggNOG" id="COG4891">
    <property type="taxonomic scope" value="Bacteria"/>
</dbReference>
<keyword evidence="2" id="KW-1185">Reference proteome</keyword>
<accession>A0A089QE03</accession>
<reference evidence="1 2" key="1">
    <citation type="journal article" date="2014" name="PLoS ONE">
        <title>Genome Information of Methylobacterium oryzae, a Plant-Probiotic Methylotroph in the Phyllosphere.</title>
        <authorList>
            <person name="Kwak M.J."/>
            <person name="Jeong H."/>
            <person name="Madhaiyan M."/>
            <person name="Lee Y."/>
            <person name="Sa T.M."/>
            <person name="Oh T.K."/>
            <person name="Kim J.F."/>
        </authorList>
    </citation>
    <scope>NUCLEOTIDE SEQUENCE [LARGE SCALE GENOMIC DNA]</scope>
    <source>
        <strain evidence="1 2">CBMB20</strain>
    </source>
</reference>
<dbReference type="PANTHER" id="PTHR36166">
    <property type="entry name" value="CHROMOSOME 9, WHOLE GENOME SHOTGUN SEQUENCE"/>
    <property type="match status" value="1"/>
</dbReference>